<reference evidence="1" key="1">
    <citation type="journal article" date="2023" name="G3 (Bethesda)">
        <title>Whole genome assemblies of Zophobas morio and Tenebrio molitor.</title>
        <authorList>
            <person name="Kaur S."/>
            <person name="Stinson S.A."/>
            <person name="diCenzo G.C."/>
        </authorList>
    </citation>
    <scope>NUCLEOTIDE SEQUENCE</scope>
    <source>
        <strain evidence="1">QUZm001</strain>
    </source>
</reference>
<organism evidence="1 2">
    <name type="scientific">Zophobas morio</name>
    <dbReference type="NCBI Taxonomy" id="2755281"/>
    <lineage>
        <taxon>Eukaryota</taxon>
        <taxon>Metazoa</taxon>
        <taxon>Ecdysozoa</taxon>
        <taxon>Arthropoda</taxon>
        <taxon>Hexapoda</taxon>
        <taxon>Insecta</taxon>
        <taxon>Pterygota</taxon>
        <taxon>Neoptera</taxon>
        <taxon>Endopterygota</taxon>
        <taxon>Coleoptera</taxon>
        <taxon>Polyphaga</taxon>
        <taxon>Cucujiformia</taxon>
        <taxon>Tenebrionidae</taxon>
        <taxon>Zophobas</taxon>
    </lineage>
</organism>
<protein>
    <submittedName>
        <fullName evidence="1">Uncharacterized protein</fullName>
    </submittedName>
</protein>
<dbReference type="AlphaFoldDB" id="A0AA38HUZ2"/>
<comment type="caution">
    <text evidence="1">The sequence shown here is derived from an EMBL/GenBank/DDBJ whole genome shotgun (WGS) entry which is preliminary data.</text>
</comment>
<accession>A0AA38HUZ2</accession>
<evidence type="ECO:0000313" key="1">
    <source>
        <dbReference type="EMBL" id="KAJ3643167.1"/>
    </source>
</evidence>
<dbReference type="Proteomes" id="UP001168821">
    <property type="component" value="Unassembled WGS sequence"/>
</dbReference>
<dbReference type="EMBL" id="JALNTZ010000008">
    <property type="protein sequence ID" value="KAJ3643167.1"/>
    <property type="molecule type" value="Genomic_DNA"/>
</dbReference>
<evidence type="ECO:0000313" key="2">
    <source>
        <dbReference type="Proteomes" id="UP001168821"/>
    </source>
</evidence>
<proteinExistence type="predicted"/>
<keyword evidence="2" id="KW-1185">Reference proteome</keyword>
<sequence length="140" mass="16040">MSGQCPCTKLEKNRTSGMQKRVEKSLPFSLAQPVFPHMSIKTSQGHLCSLDLLQRLPTSPAYAPSRLFIQRRERRRKVVLILRQWSLMGGMRFCRLSIPTSISLHVSGYIHITAHQDSDRDRGSCRFITLRMHADSAKLF</sequence>
<name>A0AA38HUZ2_9CUCU</name>
<gene>
    <name evidence="1" type="ORF">Zmor_025893</name>
</gene>